<gene>
    <name evidence="1" type="ORF">FOZ63_019032</name>
</gene>
<comment type="caution">
    <text evidence="1">The sequence shown here is derived from an EMBL/GenBank/DDBJ whole genome shotgun (WGS) entry which is preliminary data.</text>
</comment>
<dbReference type="AlphaFoldDB" id="A0A7J6TA11"/>
<proteinExistence type="predicted"/>
<dbReference type="Proteomes" id="UP000553632">
    <property type="component" value="Unassembled WGS sequence"/>
</dbReference>
<organism evidence="1 2">
    <name type="scientific">Perkinsus olseni</name>
    <name type="common">Perkinsus atlanticus</name>
    <dbReference type="NCBI Taxonomy" id="32597"/>
    <lineage>
        <taxon>Eukaryota</taxon>
        <taxon>Sar</taxon>
        <taxon>Alveolata</taxon>
        <taxon>Perkinsozoa</taxon>
        <taxon>Perkinsea</taxon>
        <taxon>Perkinsida</taxon>
        <taxon>Perkinsidae</taxon>
        <taxon>Perkinsus</taxon>
    </lineage>
</organism>
<accession>A0A7J6TA11</accession>
<sequence>EIVQHWRDIGVQYEVKLVPGKTNEVADRLSRLAQEHDLANTIYGNTLSDGWMDEKCFIPPNDSKSADVSDVASLLTIEEVSDKLTDGNDYLDLYNDLLIVRAFSAWKKHAGGGESVDEATLDEGIHRAKQWLKNLQRTSVSLRPIFTRLLGELKHQDRYVELHKNVGPFYRLSTDGLLEELRYPQGDILAVPVPVVVLPTDDMKFLESL</sequence>
<dbReference type="EMBL" id="JABANO010012251">
    <property type="protein sequence ID" value="KAF4742114.1"/>
    <property type="molecule type" value="Genomic_DNA"/>
</dbReference>
<keyword evidence="2" id="KW-1185">Reference proteome</keyword>
<name>A0A7J6TA11_PEROL</name>
<feature type="non-terminal residue" evidence="1">
    <location>
        <position position="209"/>
    </location>
</feature>
<evidence type="ECO:0000313" key="2">
    <source>
        <dbReference type="Proteomes" id="UP000553632"/>
    </source>
</evidence>
<protein>
    <submittedName>
        <fullName evidence="1">Uncharacterized protein</fullName>
    </submittedName>
</protein>
<reference evidence="1 2" key="1">
    <citation type="submission" date="2020-04" db="EMBL/GenBank/DDBJ databases">
        <title>Perkinsus olseni comparative genomics.</title>
        <authorList>
            <person name="Bogema D.R."/>
        </authorList>
    </citation>
    <scope>NUCLEOTIDE SEQUENCE [LARGE SCALE GENOMIC DNA]</scope>
    <source>
        <strain evidence="1 2">ATCC PRA-207</strain>
    </source>
</reference>
<evidence type="ECO:0000313" key="1">
    <source>
        <dbReference type="EMBL" id="KAF4742114.1"/>
    </source>
</evidence>
<feature type="non-terminal residue" evidence="1">
    <location>
        <position position="1"/>
    </location>
</feature>